<dbReference type="RefSeq" id="WP_306735115.1">
    <property type="nucleotide sequence ID" value="NZ_JANHAX010000002.1"/>
</dbReference>
<dbReference type="GO" id="GO:0046872">
    <property type="term" value="F:metal ion binding"/>
    <property type="evidence" value="ECO:0007669"/>
    <property type="project" value="UniProtKB-KW"/>
</dbReference>
<proteinExistence type="inferred from homology"/>
<keyword evidence="5" id="KW-1185">Reference proteome</keyword>
<feature type="domain" description="Microcystin LR degradation protein MlrC C-terminal" evidence="2">
    <location>
        <begin position="304"/>
        <end position="484"/>
    </location>
</feature>
<comment type="caution">
    <text evidence="4">The sequence shown here is derived from an EMBL/GenBank/DDBJ whole genome shotgun (WGS) entry which is preliminary data.</text>
</comment>
<dbReference type="AlphaFoldDB" id="A0AAE3WDP3"/>
<organism evidence="4 5">
    <name type="scientific">Marimonas arenosa</name>
    <dbReference type="NCBI Taxonomy" id="1795305"/>
    <lineage>
        <taxon>Bacteria</taxon>
        <taxon>Pseudomonadati</taxon>
        <taxon>Pseudomonadota</taxon>
        <taxon>Alphaproteobacteria</taxon>
        <taxon>Rhodobacterales</taxon>
        <taxon>Paracoccaceae</taxon>
        <taxon>Marimonas</taxon>
    </lineage>
</organism>
<keyword evidence="1" id="KW-0378">Hydrolase</keyword>
<dbReference type="Proteomes" id="UP001226762">
    <property type="component" value="Unassembled WGS sequence"/>
</dbReference>
<evidence type="ECO:0000256" key="1">
    <source>
        <dbReference type="PIRNR" id="PIRNR012702"/>
    </source>
</evidence>
<keyword evidence="1" id="KW-0482">Metalloprotease</keyword>
<accession>A0AAE3WDP3</accession>
<dbReference type="InterPro" id="IPR015995">
    <property type="entry name" value="MlrC_N"/>
</dbReference>
<dbReference type="InterPro" id="IPR009197">
    <property type="entry name" value="MlrC"/>
</dbReference>
<keyword evidence="1" id="KW-0479">Metal-binding</keyword>
<evidence type="ECO:0000313" key="5">
    <source>
        <dbReference type="Proteomes" id="UP001226762"/>
    </source>
</evidence>
<dbReference type="GO" id="GO:0006508">
    <property type="term" value="P:proteolysis"/>
    <property type="evidence" value="ECO:0007669"/>
    <property type="project" value="UniProtKB-KW"/>
</dbReference>
<protein>
    <recommendedName>
        <fullName evidence="1">Microcystinase C</fullName>
        <shortName evidence="1">MlrC</shortName>
    </recommendedName>
</protein>
<dbReference type="InterPro" id="IPR010799">
    <property type="entry name" value="MlrC_C"/>
</dbReference>
<name>A0AAE3WDP3_9RHOB</name>
<dbReference type="Pfam" id="PF07364">
    <property type="entry name" value="DUF1485"/>
    <property type="match status" value="1"/>
</dbReference>
<sequence length="507" mass="53074">MKKPRIAIAGFQHETNTFAPFPTTWDCFVKPGAWPPYAEGAQAADQARGLNVPLGGFVDAGDEFELVPLLYAAAEPGGLVTTDAFDRITGTLCARLASEKDIDAVYIDLHGAMVTEDHDDGEAEVLRRIREVVGPDLPVAVSLDLHGNLSPEFVRLTSCMTIYRTYPHIDMGATGARAAGLLASLLDRDAPFATAFRQLNYIIPITAQSTRRQPGARLYGMLDGLAGPGVSSVDFAFGFPPADIHDCGTSVYACGTDQQAVDVAADTMLAALQEAEDSFDTGLVSATTAVRRAMESNGPKPVILADPQDNPGAGAPGDATGLLAAMLRGNATGTIGMIWDPKAAAKAHAAGVGATIDCEIGGQFPDSGGPAIPVHATVEQLSDGQFVCTGPMFGGLTANLGPTARLGVRQGGADITIVVSSNRAQNADQEMLRHIGVELETQKMIVVKSAIHFLAAYEPIAEEVILVEAPGANPCRIDTIPYTRLRPGLRLGPNGPVFKGPAPDGKP</sequence>
<reference evidence="4" key="1">
    <citation type="submission" date="2022-07" db="EMBL/GenBank/DDBJ databases">
        <authorList>
            <person name="Otstavnykh N."/>
            <person name="Isaeva M."/>
            <person name="Bystritskaya E."/>
        </authorList>
    </citation>
    <scope>NUCLEOTIDE SEQUENCE</scope>
    <source>
        <strain evidence="4">KCTC 52189</strain>
    </source>
</reference>
<comment type="function">
    <text evidence="1">Involved in peptidolytic degradation of cyclic heptapeptide hepatotoxin microcystin (MC).</text>
</comment>
<evidence type="ECO:0000259" key="3">
    <source>
        <dbReference type="Pfam" id="PF07364"/>
    </source>
</evidence>
<feature type="domain" description="Microcystin LR degradation protein MlrC N-terminal" evidence="3">
    <location>
        <begin position="5"/>
        <end position="294"/>
    </location>
</feature>
<reference evidence="4" key="2">
    <citation type="submission" date="2023-02" db="EMBL/GenBank/DDBJ databases">
        <title>'Rhodoalgimonas zhirmunskyi' gen. nov., isolated from a red alga.</title>
        <authorList>
            <person name="Nedashkovskaya O.I."/>
            <person name="Otstavnykh N.Y."/>
            <person name="Bystritskaya E.P."/>
            <person name="Balabanova L.A."/>
            <person name="Isaeva M.P."/>
        </authorList>
    </citation>
    <scope>NUCLEOTIDE SEQUENCE</scope>
    <source>
        <strain evidence="4">KCTC 52189</strain>
    </source>
</reference>
<dbReference type="GO" id="GO:0008237">
    <property type="term" value="F:metallopeptidase activity"/>
    <property type="evidence" value="ECO:0007669"/>
    <property type="project" value="UniProtKB-KW"/>
</dbReference>
<gene>
    <name evidence="4" type="ORF">NO357_08040</name>
</gene>
<comment type="similarity">
    <text evidence="1">Belongs to the peptidase M81 family.</text>
</comment>
<keyword evidence="1" id="KW-0645">Protease</keyword>
<dbReference type="EMBL" id="JANHAX010000002">
    <property type="protein sequence ID" value="MDQ2089845.1"/>
    <property type="molecule type" value="Genomic_DNA"/>
</dbReference>
<evidence type="ECO:0000259" key="2">
    <source>
        <dbReference type="Pfam" id="PF07171"/>
    </source>
</evidence>
<evidence type="ECO:0000313" key="4">
    <source>
        <dbReference type="EMBL" id="MDQ2089845.1"/>
    </source>
</evidence>
<dbReference type="Pfam" id="PF07171">
    <property type="entry name" value="MlrC_C"/>
    <property type="match status" value="1"/>
</dbReference>
<dbReference type="PIRSF" id="PIRSF012702">
    <property type="entry name" value="UCP012702"/>
    <property type="match status" value="1"/>
</dbReference>
<comment type="cofactor">
    <cofactor evidence="1">
        <name>Zn(2+)</name>
        <dbReference type="ChEBI" id="CHEBI:29105"/>
    </cofactor>
    <text evidence="1">Binds 1 zinc ion per subunit.</text>
</comment>